<dbReference type="RefSeq" id="WP_116554516.1">
    <property type="nucleotide sequence ID" value="NZ_QCZG01000015.1"/>
</dbReference>
<keyword evidence="3" id="KW-1185">Reference proteome</keyword>
<dbReference type="OrthoDB" id="9794671at2"/>
<dbReference type="Pfam" id="PF08486">
    <property type="entry name" value="SpoIID"/>
    <property type="match status" value="1"/>
</dbReference>
<dbReference type="GO" id="GO:0030435">
    <property type="term" value="P:sporulation resulting in formation of a cellular spore"/>
    <property type="evidence" value="ECO:0007669"/>
    <property type="project" value="InterPro"/>
</dbReference>
<feature type="domain" description="Sporulation stage II protein D amidase enhancer LytB N-terminal" evidence="1">
    <location>
        <begin position="60"/>
        <end position="161"/>
    </location>
</feature>
<gene>
    <name evidence="2" type="primary">spoIID</name>
    <name evidence="2" type="ORF">DCC39_08780</name>
</gene>
<name>A0A2U1K376_9BACI</name>
<dbReference type="NCBIfam" id="TIGR02870">
    <property type="entry name" value="spore_II_D"/>
    <property type="match status" value="1"/>
</dbReference>
<dbReference type="EMBL" id="QCZG01000015">
    <property type="protein sequence ID" value="PWA11872.1"/>
    <property type="molecule type" value="Genomic_DNA"/>
</dbReference>
<comment type="caution">
    <text evidence="2">The sequence shown here is derived from an EMBL/GenBank/DDBJ whole genome shotgun (WGS) entry which is preliminary data.</text>
</comment>
<dbReference type="PROSITE" id="PS50890">
    <property type="entry name" value="PUA"/>
    <property type="match status" value="1"/>
</dbReference>
<dbReference type="NCBIfam" id="TIGR02669">
    <property type="entry name" value="SpoIID_LytB"/>
    <property type="match status" value="1"/>
</dbReference>
<reference evidence="2 3" key="1">
    <citation type="submission" date="2018-04" db="EMBL/GenBank/DDBJ databases">
        <title>Camelliibacillus theae gen. nov., sp. nov., isolated from Pu'er tea.</title>
        <authorList>
            <person name="Niu L."/>
        </authorList>
    </citation>
    <scope>NUCLEOTIDE SEQUENCE [LARGE SCALE GENOMIC DNA]</scope>
    <source>
        <strain evidence="2 3">T8</strain>
    </source>
</reference>
<dbReference type="AlphaFoldDB" id="A0A2U1K376"/>
<dbReference type="PANTHER" id="PTHR30032:SF4">
    <property type="entry name" value="AMIDASE ENHANCER"/>
    <property type="match status" value="1"/>
</dbReference>
<dbReference type="InterPro" id="IPR013693">
    <property type="entry name" value="SpoIID/LytB_N"/>
</dbReference>
<dbReference type="InterPro" id="IPR051922">
    <property type="entry name" value="Bact_Sporulation_Assoc"/>
</dbReference>
<dbReference type="PANTHER" id="PTHR30032">
    <property type="entry name" value="N-ACETYLMURAMOYL-L-ALANINE AMIDASE-RELATED"/>
    <property type="match status" value="1"/>
</dbReference>
<evidence type="ECO:0000259" key="1">
    <source>
        <dbReference type="Pfam" id="PF08486"/>
    </source>
</evidence>
<dbReference type="InterPro" id="IPR013486">
    <property type="entry name" value="SpoIID/LytB"/>
</dbReference>
<sequence>MKRILLYLSLLTTIVILIPTLIVLPFSSSEKQKSDIQTKVAEPEQEEEKIDIPVYRTLKKEVENVPLESYVAGVLSSEMPANFELEALKAQALAARTYIVKQLLHPAEMNLPEGAVVTDTPLHQVYLSHDELKELWGKDFQWKYERIQKAVQETKGKILTYDNQPITASFFSTSNGFTENAEDYWENELPYLKSVASPWDKVSPKFQSSETMPVKAFEEKLGISLSKEKNTGTIMKRTEGKRIAEIKIGDKTFTGREVREKLELNSTDFSIERKGNTVSIYTKGYGHGVGMSQYGANGMAKEGRKAEEIVAHYYKGIEISNIEPFESKLIVKN</sequence>
<dbReference type="GO" id="GO:0030288">
    <property type="term" value="C:outer membrane-bounded periplasmic space"/>
    <property type="evidence" value="ECO:0007669"/>
    <property type="project" value="TreeGrafter"/>
</dbReference>
<proteinExistence type="predicted"/>
<evidence type="ECO:0000313" key="2">
    <source>
        <dbReference type="EMBL" id="PWA11872.1"/>
    </source>
</evidence>
<evidence type="ECO:0000313" key="3">
    <source>
        <dbReference type="Proteomes" id="UP000245998"/>
    </source>
</evidence>
<protein>
    <submittedName>
        <fullName evidence="2">Stage II sporulation protein D</fullName>
    </submittedName>
</protein>
<dbReference type="Proteomes" id="UP000245998">
    <property type="component" value="Unassembled WGS sequence"/>
</dbReference>
<dbReference type="InterPro" id="IPR014225">
    <property type="entry name" value="Spore_II_D_firmicutes"/>
</dbReference>
<accession>A0A2U1K376</accession>
<organism evidence="2 3">
    <name type="scientific">Pueribacillus theae</name>
    <dbReference type="NCBI Taxonomy" id="2171751"/>
    <lineage>
        <taxon>Bacteria</taxon>
        <taxon>Bacillati</taxon>
        <taxon>Bacillota</taxon>
        <taxon>Bacilli</taxon>
        <taxon>Bacillales</taxon>
        <taxon>Bacillaceae</taxon>
        <taxon>Pueribacillus</taxon>
    </lineage>
</organism>